<dbReference type="Gene3D" id="3.80.10.10">
    <property type="entry name" value="Ribonuclease Inhibitor"/>
    <property type="match status" value="1"/>
</dbReference>
<name>A0A8H5G681_9AGAR</name>
<dbReference type="Proteomes" id="UP000559027">
    <property type="component" value="Unassembled WGS sequence"/>
</dbReference>
<accession>A0A8H5G681</accession>
<proteinExistence type="predicted"/>
<dbReference type="OrthoDB" id="3258386at2759"/>
<dbReference type="InterPro" id="IPR032675">
    <property type="entry name" value="LRR_dom_sf"/>
</dbReference>
<dbReference type="EMBL" id="JAACJO010000004">
    <property type="protein sequence ID" value="KAF5359098.1"/>
    <property type="molecule type" value="Genomic_DNA"/>
</dbReference>
<dbReference type="SUPFAM" id="SSF52047">
    <property type="entry name" value="RNI-like"/>
    <property type="match status" value="1"/>
</dbReference>
<dbReference type="AlphaFoldDB" id="A0A8H5G681"/>
<reference evidence="1 2" key="1">
    <citation type="journal article" date="2020" name="ISME J.">
        <title>Uncovering the hidden diversity of litter-decomposition mechanisms in mushroom-forming fungi.</title>
        <authorList>
            <person name="Floudas D."/>
            <person name="Bentzer J."/>
            <person name="Ahren D."/>
            <person name="Johansson T."/>
            <person name="Persson P."/>
            <person name="Tunlid A."/>
        </authorList>
    </citation>
    <scope>NUCLEOTIDE SEQUENCE [LARGE SCALE GENOMIC DNA]</scope>
    <source>
        <strain evidence="1 2">CBS 146.42</strain>
    </source>
</reference>
<sequence>MHSFLSVAEIRLAICELLQKDKISLVALAGSCSTFKEPALNLIWRKLKGIDSLIKCLPRELWASPTKPRTVVSLQVPTAHLLFISLEPEQALNGTDIATLDKYRGRVQELEYPPDPNFGIDVLQALSLCYPGPVFPNLQVLEWWCSDDSFFPFIRSCLSSKLTSLTISAGAWAPTAISFMLRLPTHICPNILRHLHIQFRLDSRDSQLQLCGTNLGIWHSLHYLHLSGLTVEGFLQVAKMPHLEKLTLDTEDRLHALDPNCLKHISHPFPRLRSFTSHDFPFRVVKLLPCIPLSQLEELALESSSSASVTQQEWISCIHILAQRLNRKIFKKLYINYDNIDVPQQWLDIILSPLLQLSALENVEIDLCGDLGLSDAYATRIAQAWPEITVLDILPSFIVADSPLTALSALVALASGCPKLRRLGVAFDAANEEVQATLLDLLMTSKLGSPHLSLECLRVGYSPIVHKEFVALLLFELFPNLAYIEASGEDEETKDRV</sequence>
<comment type="caution">
    <text evidence="1">The sequence shown here is derived from an EMBL/GenBank/DDBJ whole genome shotgun (WGS) entry which is preliminary data.</text>
</comment>
<keyword evidence="2" id="KW-1185">Reference proteome</keyword>
<protein>
    <submittedName>
        <fullName evidence="1">Uncharacterized protein</fullName>
    </submittedName>
</protein>
<evidence type="ECO:0000313" key="1">
    <source>
        <dbReference type="EMBL" id="KAF5359098.1"/>
    </source>
</evidence>
<gene>
    <name evidence="1" type="ORF">D9756_003234</name>
</gene>
<organism evidence="1 2">
    <name type="scientific">Leucocoprinus leucothites</name>
    <dbReference type="NCBI Taxonomy" id="201217"/>
    <lineage>
        <taxon>Eukaryota</taxon>
        <taxon>Fungi</taxon>
        <taxon>Dikarya</taxon>
        <taxon>Basidiomycota</taxon>
        <taxon>Agaricomycotina</taxon>
        <taxon>Agaricomycetes</taxon>
        <taxon>Agaricomycetidae</taxon>
        <taxon>Agaricales</taxon>
        <taxon>Agaricineae</taxon>
        <taxon>Agaricaceae</taxon>
        <taxon>Leucocoprinus</taxon>
    </lineage>
</organism>
<evidence type="ECO:0000313" key="2">
    <source>
        <dbReference type="Proteomes" id="UP000559027"/>
    </source>
</evidence>